<dbReference type="Gene3D" id="2.60.40.1880">
    <property type="entry name" value="Invasion associated locus B (IalB) protein"/>
    <property type="match status" value="1"/>
</dbReference>
<protein>
    <submittedName>
        <fullName evidence="1">Uncharacterized protein</fullName>
    </submittedName>
</protein>
<dbReference type="InterPro" id="IPR038696">
    <property type="entry name" value="IalB_sf"/>
</dbReference>
<dbReference type="RefSeq" id="WP_013046286.1">
    <property type="nucleotide sequence ID" value="NC_014010.1"/>
</dbReference>
<organism evidence="1 2">
    <name type="scientific">Puniceispirillum marinum (strain IMCC1322)</name>
    <dbReference type="NCBI Taxonomy" id="488538"/>
    <lineage>
        <taxon>Bacteria</taxon>
        <taxon>Pseudomonadati</taxon>
        <taxon>Pseudomonadota</taxon>
        <taxon>Alphaproteobacteria</taxon>
        <taxon>Candidatus Puniceispirillales</taxon>
        <taxon>Candidatus Puniceispirillaceae</taxon>
        <taxon>Candidatus Puniceispirillum</taxon>
    </lineage>
</organism>
<dbReference type="InterPro" id="IPR010642">
    <property type="entry name" value="Invasion_prot_B"/>
</dbReference>
<dbReference type="STRING" id="488538.SAR116_1416"/>
<reference evidence="1 2" key="1">
    <citation type="journal article" date="2010" name="J. Bacteriol.">
        <title>Complete genome sequence of "Candidatus Puniceispirillum marinum" IMCC1322, a representative of the SAR116 clade in the Alphaproteobacteria.</title>
        <authorList>
            <person name="Oh H.M."/>
            <person name="Kwon K.K."/>
            <person name="Kang I."/>
            <person name="Kang S.G."/>
            <person name="Lee J.H."/>
            <person name="Kim S.J."/>
            <person name="Cho J.C."/>
        </authorList>
    </citation>
    <scope>NUCLEOTIDE SEQUENCE [LARGE SCALE GENOMIC DNA]</scope>
    <source>
        <strain evidence="1 2">IMCC1322</strain>
    </source>
</reference>
<accession>D5BTR2</accession>
<proteinExistence type="predicted"/>
<dbReference type="KEGG" id="apb:SAR116_1416"/>
<dbReference type="Pfam" id="PF06776">
    <property type="entry name" value="IalB"/>
    <property type="match status" value="1"/>
</dbReference>
<dbReference type="eggNOG" id="COG5342">
    <property type="taxonomic scope" value="Bacteria"/>
</dbReference>
<evidence type="ECO:0000313" key="2">
    <source>
        <dbReference type="Proteomes" id="UP000007460"/>
    </source>
</evidence>
<gene>
    <name evidence="1" type="ordered locus">SAR116_1416</name>
</gene>
<dbReference type="Proteomes" id="UP000007460">
    <property type="component" value="Chromosome"/>
</dbReference>
<dbReference type="OrthoDB" id="9806572at2"/>
<sequence>MNKGTNQFFKMLWLVPFLGIFLTAVTPSIAASEPIEMLVSKDWGAYRYNDNGVRVCFISSAPKKSAGKYDPDNRGETRIFVSHGPGKAERNVVQVIAGYNYKKQSDVTVKIDKRKFTLFTIEDRAYAESEEDDDAMITAMKRGTTMSIIGTSSRGTVTTDTYSLSGFTKTKSVIDKTCK</sequence>
<evidence type="ECO:0000313" key="1">
    <source>
        <dbReference type="EMBL" id="ADE39659.1"/>
    </source>
</evidence>
<dbReference type="EMBL" id="CP001751">
    <property type="protein sequence ID" value="ADE39659.1"/>
    <property type="molecule type" value="Genomic_DNA"/>
</dbReference>
<dbReference type="AlphaFoldDB" id="D5BTR2"/>
<dbReference type="HOGENOM" id="CLU_100562_1_1_5"/>
<keyword evidence="2" id="KW-1185">Reference proteome</keyword>
<name>D5BTR2_PUNMI</name>